<evidence type="ECO:0000256" key="1">
    <source>
        <dbReference type="SAM" id="Phobius"/>
    </source>
</evidence>
<keyword evidence="2" id="KW-0614">Plasmid</keyword>
<dbReference type="AlphaFoldDB" id="A0A871BLN3"/>
<dbReference type="Pfam" id="PF26260">
    <property type="entry name" value="DUF8064"/>
    <property type="match status" value="1"/>
</dbReference>
<reference evidence="2" key="1">
    <citation type="journal article" date="2021" name="Front. Microbiol.">
        <title>Cellular and Genomic Properties of Haloferax gibbonsii LR2-5, the Host of Euryarchaeal Virus HFTV1.</title>
        <authorList>
            <person name="Tittes C."/>
            <person name="Schwarzer S."/>
            <person name="Pfeiffer F."/>
            <person name="Dyall-Smith M."/>
            <person name="Rodriguez-Franco M."/>
            <person name="Oksanen H.M."/>
            <person name="Quax T.E.F."/>
        </authorList>
    </citation>
    <scope>NUCLEOTIDE SEQUENCE</scope>
    <source>
        <strain evidence="2">LR2-5</strain>
    </source>
</reference>
<dbReference type="RefSeq" id="WP_193493661.1">
    <property type="nucleotide sequence ID" value="NZ_CP063206.1"/>
</dbReference>
<keyword evidence="1" id="KW-1133">Transmembrane helix</keyword>
<evidence type="ECO:0000313" key="3">
    <source>
        <dbReference type="Proteomes" id="UP000663064"/>
    </source>
</evidence>
<name>A0A871BLN3_HALGI</name>
<feature type="transmembrane region" description="Helical" evidence="1">
    <location>
        <begin position="37"/>
        <end position="56"/>
    </location>
</feature>
<sequence length="124" mass="13142">MPSAVLHAGVSRWRLAVFAVVAVVLVALLSLTDESVSPALAVMGLLTLVYMFAGAVDAVREHPVFPLASAVYTTLLFAGGYASGALSNLLWGVLAVLSALGVVVEAYNYRHGTSHLRLDFEWRG</sequence>
<keyword evidence="1" id="KW-0812">Transmembrane</keyword>
<gene>
    <name evidence="2" type="ORF">HfgLR_22410</name>
</gene>
<dbReference type="InterPro" id="IPR058377">
    <property type="entry name" value="DUF8064"/>
</dbReference>
<feature type="transmembrane region" description="Helical" evidence="1">
    <location>
        <begin position="12"/>
        <end position="31"/>
    </location>
</feature>
<feature type="transmembrane region" description="Helical" evidence="1">
    <location>
        <begin position="89"/>
        <end position="107"/>
    </location>
</feature>
<organism evidence="2 3">
    <name type="scientific">Haloferax gibbonsii</name>
    <dbReference type="NCBI Taxonomy" id="35746"/>
    <lineage>
        <taxon>Archaea</taxon>
        <taxon>Methanobacteriati</taxon>
        <taxon>Methanobacteriota</taxon>
        <taxon>Stenosarchaea group</taxon>
        <taxon>Halobacteria</taxon>
        <taxon>Halobacteriales</taxon>
        <taxon>Haloferacaceae</taxon>
        <taxon>Haloferax</taxon>
    </lineage>
</organism>
<feature type="transmembrane region" description="Helical" evidence="1">
    <location>
        <begin position="63"/>
        <end position="83"/>
    </location>
</feature>
<evidence type="ECO:0000313" key="2">
    <source>
        <dbReference type="EMBL" id="QOS13690.1"/>
    </source>
</evidence>
<geneLocation type="plasmid" evidence="2 3">
    <name>pHGLR1</name>
</geneLocation>
<protein>
    <recommendedName>
        <fullName evidence="4">Phosphatidate cytidylyltransferase synthase</fullName>
    </recommendedName>
</protein>
<dbReference type="EMBL" id="CP063206">
    <property type="protein sequence ID" value="QOS13690.1"/>
    <property type="molecule type" value="Genomic_DNA"/>
</dbReference>
<proteinExistence type="predicted"/>
<evidence type="ECO:0008006" key="4">
    <source>
        <dbReference type="Google" id="ProtNLM"/>
    </source>
</evidence>
<dbReference type="Proteomes" id="UP000663064">
    <property type="component" value="Plasmid pHGLR1"/>
</dbReference>
<accession>A0A871BLN3</accession>
<keyword evidence="1" id="KW-0472">Membrane</keyword>
<dbReference type="GeneID" id="59461215"/>